<feature type="compositionally biased region" description="Polar residues" evidence="6">
    <location>
        <begin position="701"/>
        <end position="713"/>
    </location>
</feature>
<dbReference type="PANTHER" id="PTHR47171:SF1">
    <property type="entry name" value="ZN(II)2CYS6 TRANSCRIPTION FACTOR (EUROFUNG)"/>
    <property type="match status" value="1"/>
</dbReference>
<evidence type="ECO:0000256" key="3">
    <source>
        <dbReference type="ARBA" id="ARBA00023125"/>
    </source>
</evidence>
<dbReference type="RefSeq" id="XP_013331222.1">
    <property type="nucleotide sequence ID" value="XM_013475768.1"/>
</dbReference>
<dbReference type="Proteomes" id="UP000053958">
    <property type="component" value="Unassembled WGS sequence"/>
</dbReference>
<dbReference type="PANTHER" id="PTHR47171">
    <property type="entry name" value="FARA-RELATED"/>
    <property type="match status" value="1"/>
</dbReference>
<evidence type="ECO:0000256" key="4">
    <source>
        <dbReference type="ARBA" id="ARBA00023163"/>
    </source>
</evidence>
<dbReference type="CDD" id="cd12148">
    <property type="entry name" value="fungal_TF_MHR"/>
    <property type="match status" value="1"/>
</dbReference>
<dbReference type="GO" id="GO:0008270">
    <property type="term" value="F:zinc ion binding"/>
    <property type="evidence" value="ECO:0007669"/>
    <property type="project" value="InterPro"/>
</dbReference>
<proteinExistence type="predicted"/>
<feature type="domain" description="Xylanolytic transcriptional activator regulatory" evidence="7">
    <location>
        <begin position="394"/>
        <end position="467"/>
    </location>
</feature>
<dbReference type="GeneID" id="25313708"/>
<dbReference type="InterPro" id="IPR052073">
    <property type="entry name" value="Amide_Lactam_Regulators"/>
</dbReference>
<keyword evidence="5" id="KW-0539">Nucleus</keyword>
<evidence type="ECO:0000313" key="8">
    <source>
        <dbReference type="EMBL" id="KKA24610.1"/>
    </source>
</evidence>
<feature type="region of interest" description="Disordered" evidence="6">
    <location>
        <begin position="126"/>
        <end position="191"/>
    </location>
</feature>
<dbReference type="GO" id="GO:0003677">
    <property type="term" value="F:DNA binding"/>
    <property type="evidence" value="ECO:0007669"/>
    <property type="project" value="UniProtKB-KW"/>
</dbReference>
<evidence type="ECO:0000256" key="6">
    <source>
        <dbReference type="SAM" id="MobiDB-lite"/>
    </source>
</evidence>
<feature type="region of interest" description="Disordered" evidence="6">
    <location>
        <begin position="681"/>
        <end position="769"/>
    </location>
</feature>
<dbReference type="GO" id="GO:0006351">
    <property type="term" value="P:DNA-templated transcription"/>
    <property type="evidence" value="ECO:0007669"/>
    <property type="project" value="InterPro"/>
</dbReference>
<evidence type="ECO:0000313" key="9">
    <source>
        <dbReference type="Proteomes" id="UP000053958"/>
    </source>
</evidence>
<accession>A0A0F4Z2L5</accession>
<evidence type="ECO:0000256" key="1">
    <source>
        <dbReference type="ARBA" id="ARBA00022833"/>
    </source>
</evidence>
<keyword evidence="9" id="KW-1185">Reference proteome</keyword>
<evidence type="ECO:0000256" key="2">
    <source>
        <dbReference type="ARBA" id="ARBA00023015"/>
    </source>
</evidence>
<name>A0A0F4Z2L5_RASE3</name>
<keyword evidence="3" id="KW-0238">DNA-binding</keyword>
<keyword evidence="2" id="KW-0805">Transcription regulation</keyword>
<sequence>MRGNAGPRLELGPRRHRRVLRKERGITSRSHVNQSVGSLLGLHSHHVLHPQLLAAASTSRTLAACQNRLQALSRPSSEVRRVRIPALLALQNTTDAVRTDRVTTGKVCQEENWSCSYQTARRRTAAAQPIVQEQQSQPASATPYSDPAATTTTNLSRTHDDAIATTSQHGNVEGKEAVLEQQQQQPGEEEEGPEMLFARMAEPEPAKDSPGGLMQSKGRSYYLGESFSLAFIVKTVCSPSGSEADVKVHYPVPPSVADRAIHARGSDGYGEPLPFHDAFVTPPRDVSDELVRTFFDCIHPAYPVFDRRSFTSLYQQGQMSMLVLQTIYFLALTVCREELVSKAGFPDRATARRTHYLRAKALYDVDYEKDRNNLAAVLFLLGFWWAGPEDQKDTWHWLGCAISLAQTLGMHRSTAQSGMSQRHRSLWKRIWWSIYVRDRHAAAALGRPCRIRDEDCDIELLTPEDFQVDEGYDVRLICVQQDFHISYAIEMLKLAVILGRILTGEFSPRRNQITGYNPKALADELSRWESQLPRELHRAPVDESLGAPFWACMLHANYNNCQILLFRPKSVELVSRVEIERDTMSRMAADSTTRIAEDLLAAGTLTYGQLHLVPALFAALSIHAIVIRRKDPIRRQLAENRSRQCMLALSELAKCWPVGGWILRLFINLMRRLTGQGFGFENNTSSGGGSGANNPTSSSSQQPRDLSNAISTQHGLSSSSGSSLHDPQGKVPATLHPLDGCDLNPGHQQQQQQQQLRSGNSDGGQDFARTNNSRQIDLMQQADQLLSDALWAPNPDGGFDFDFLFQSASGGFLAGPGPGPCSFGMNADPDVTGF</sequence>
<feature type="compositionally biased region" description="Low complexity" evidence="6">
    <location>
        <begin position="714"/>
        <end position="725"/>
    </location>
</feature>
<comment type="caution">
    <text evidence="8">The sequence shown here is derived from an EMBL/GenBank/DDBJ whole genome shotgun (WGS) entry which is preliminary data.</text>
</comment>
<dbReference type="InterPro" id="IPR007219">
    <property type="entry name" value="XnlR_reg_dom"/>
</dbReference>
<dbReference type="OrthoDB" id="5121955at2759"/>
<gene>
    <name evidence="8" type="ORF">T310_1357</name>
</gene>
<protein>
    <recommendedName>
        <fullName evidence="7">Xylanolytic transcriptional activator regulatory domain-containing protein</fullName>
    </recommendedName>
</protein>
<reference evidence="8 9" key="1">
    <citation type="submission" date="2015-04" db="EMBL/GenBank/DDBJ databases">
        <authorList>
            <person name="Heijne W.H."/>
            <person name="Fedorova N.D."/>
            <person name="Nierman W.C."/>
            <person name="Vollebregt A.W."/>
            <person name="Zhao Z."/>
            <person name="Wu L."/>
            <person name="Kumar M."/>
            <person name="Stam H."/>
            <person name="van den Berg M.A."/>
            <person name="Pel H.J."/>
        </authorList>
    </citation>
    <scope>NUCLEOTIDE SEQUENCE [LARGE SCALE GENOMIC DNA]</scope>
    <source>
        <strain evidence="8 9">CBS 393.64</strain>
    </source>
</reference>
<dbReference type="SMART" id="SM00906">
    <property type="entry name" value="Fungal_trans"/>
    <property type="match status" value="1"/>
</dbReference>
<feature type="compositionally biased region" description="Polar residues" evidence="6">
    <location>
        <begin position="131"/>
        <end position="156"/>
    </location>
</feature>
<dbReference type="Pfam" id="PF04082">
    <property type="entry name" value="Fungal_trans"/>
    <property type="match status" value="1"/>
</dbReference>
<organism evidence="8 9">
    <name type="scientific">Rasamsonia emersonii (strain ATCC 16479 / CBS 393.64 / IMI 116815)</name>
    <dbReference type="NCBI Taxonomy" id="1408163"/>
    <lineage>
        <taxon>Eukaryota</taxon>
        <taxon>Fungi</taxon>
        <taxon>Dikarya</taxon>
        <taxon>Ascomycota</taxon>
        <taxon>Pezizomycotina</taxon>
        <taxon>Eurotiomycetes</taxon>
        <taxon>Eurotiomycetidae</taxon>
        <taxon>Eurotiales</taxon>
        <taxon>Trichocomaceae</taxon>
        <taxon>Rasamsonia</taxon>
    </lineage>
</organism>
<evidence type="ECO:0000256" key="5">
    <source>
        <dbReference type="ARBA" id="ARBA00023242"/>
    </source>
</evidence>
<keyword evidence="1" id="KW-0862">Zinc</keyword>
<dbReference type="STRING" id="1408163.A0A0F4Z2L5"/>
<dbReference type="AlphaFoldDB" id="A0A0F4Z2L5"/>
<evidence type="ECO:0000259" key="7">
    <source>
        <dbReference type="SMART" id="SM00906"/>
    </source>
</evidence>
<dbReference type="EMBL" id="LASV01000056">
    <property type="protein sequence ID" value="KKA24610.1"/>
    <property type="molecule type" value="Genomic_DNA"/>
</dbReference>
<keyword evidence="4" id="KW-0804">Transcription</keyword>